<dbReference type="PRINTS" id="PR01407">
    <property type="entry name" value="BUTYPHLNCDUF"/>
</dbReference>
<reference evidence="11" key="1">
    <citation type="submission" date="2021-05" db="EMBL/GenBank/DDBJ databases">
        <authorList>
            <person name="Tigano A."/>
        </authorList>
    </citation>
    <scope>NUCLEOTIDE SEQUENCE</scope>
</reference>
<dbReference type="InterPro" id="IPR001841">
    <property type="entry name" value="Znf_RING"/>
</dbReference>
<dbReference type="GO" id="GO:0008270">
    <property type="term" value="F:zinc ion binding"/>
    <property type="evidence" value="ECO:0007669"/>
    <property type="project" value="UniProtKB-KW"/>
</dbReference>
<dbReference type="Pfam" id="PF00643">
    <property type="entry name" value="zf-B_box"/>
    <property type="match status" value="1"/>
</dbReference>
<dbReference type="InterPro" id="IPR043136">
    <property type="entry name" value="B30.2/SPRY_sf"/>
</dbReference>
<name>A0A8S4BDA8_9TELE</name>
<feature type="domain" description="B box-type" evidence="9">
    <location>
        <begin position="142"/>
        <end position="182"/>
    </location>
</feature>
<dbReference type="SUPFAM" id="SSF57845">
    <property type="entry name" value="B-box zinc-binding domain"/>
    <property type="match status" value="1"/>
</dbReference>
<dbReference type="OrthoDB" id="6270329at2759"/>
<keyword evidence="7" id="KW-0175">Coiled coil</keyword>
<organism evidence="11 12">
    <name type="scientific">Menidia menidia</name>
    <name type="common">Atlantic silverside</name>
    <dbReference type="NCBI Taxonomy" id="238744"/>
    <lineage>
        <taxon>Eukaryota</taxon>
        <taxon>Metazoa</taxon>
        <taxon>Chordata</taxon>
        <taxon>Craniata</taxon>
        <taxon>Vertebrata</taxon>
        <taxon>Euteleostomi</taxon>
        <taxon>Actinopterygii</taxon>
        <taxon>Neopterygii</taxon>
        <taxon>Teleostei</taxon>
        <taxon>Neoteleostei</taxon>
        <taxon>Acanthomorphata</taxon>
        <taxon>Ovalentaria</taxon>
        <taxon>Atherinomorphae</taxon>
        <taxon>Atheriniformes</taxon>
        <taxon>Atherinopsidae</taxon>
        <taxon>Menidiinae</taxon>
        <taxon>Menidia</taxon>
    </lineage>
</organism>
<feature type="domain" description="RING-type" evidence="8">
    <location>
        <begin position="15"/>
        <end position="55"/>
    </location>
</feature>
<dbReference type="InterPro" id="IPR017907">
    <property type="entry name" value="Znf_RING_CS"/>
</dbReference>
<dbReference type="InterPro" id="IPR001870">
    <property type="entry name" value="B30.2/SPRY"/>
</dbReference>
<sequence>MAFPSVLLSEVQFQCSICQDVFSEPVSIPCGHSFCLMCITSHWDHNFAINCPKCQTEFEGRPELCDNSFAKEMSDQIRAKRQNGVTSVEEKNIHCNVCVGKPMKAVASCLVCLTSYCEVHLEPHLRASNLKFHKLMEPVAMLQSRMCKQHQRLLEFFCRSDQRCVCVLCTETNHQYHDTVPVEQQSQDMKAKIKRTEMDVQQMIRDRLQKIEEIKHNVELSKRSQVELAEMIQRKQAAAEQRAERLIAELELEIIELQKRRREMEQLYQAEDHLYVVQRFPAVYSAPSPKACSDFFVYSDTCLGALRETVAEIQQQLQTELKKLSKNEHDKIKKYAADVCLDPRTANPWLVLSENGKQVHDGEIEQNLPDIPERFNTAPCVLALSGFVTGRNYWEVDTGDKTAWDLGVARESINRKGVVTLSPDEGYWTMCLRNGSEYRACAAQAELLCLSQNPRIIGVFLDYENGRVSFYDAEAKTHIYSFKYFHFREAIFPFFNPDMNDNGSNKSPLIIHP</sequence>
<dbReference type="InterPro" id="IPR000315">
    <property type="entry name" value="Znf_B-box"/>
</dbReference>
<dbReference type="SUPFAM" id="SSF49899">
    <property type="entry name" value="Concanavalin A-like lectins/glucanases"/>
    <property type="match status" value="1"/>
</dbReference>
<dbReference type="GO" id="GO:0005737">
    <property type="term" value="C:cytoplasm"/>
    <property type="evidence" value="ECO:0007669"/>
    <property type="project" value="UniProtKB-ARBA"/>
</dbReference>
<evidence type="ECO:0000256" key="5">
    <source>
        <dbReference type="ARBA" id="ARBA00022859"/>
    </source>
</evidence>
<dbReference type="PROSITE" id="PS50089">
    <property type="entry name" value="ZF_RING_2"/>
    <property type="match status" value="1"/>
</dbReference>
<dbReference type="CDD" id="cd13733">
    <property type="entry name" value="SPRY_PRY_C-I_1"/>
    <property type="match status" value="1"/>
</dbReference>
<proteinExistence type="predicted"/>
<evidence type="ECO:0000256" key="1">
    <source>
        <dbReference type="ARBA" id="ARBA00022588"/>
    </source>
</evidence>
<keyword evidence="2" id="KW-0479">Metal-binding</keyword>
<evidence type="ECO:0000256" key="3">
    <source>
        <dbReference type="ARBA" id="ARBA00022771"/>
    </source>
</evidence>
<evidence type="ECO:0000256" key="6">
    <source>
        <dbReference type="PROSITE-ProRule" id="PRU00024"/>
    </source>
</evidence>
<evidence type="ECO:0000313" key="12">
    <source>
        <dbReference type="Proteomes" id="UP000677803"/>
    </source>
</evidence>
<dbReference type="InterPro" id="IPR013083">
    <property type="entry name" value="Znf_RING/FYVE/PHD"/>
</dbReference>
<keyword evidence="5" id="KW-0391">Immunity</keyword>
<dbReference type="SUPFAM" id="SSF57850">
    <property type="entry name" value="RING/U-box"/>
    <property type="match status" value="1"/>
</dbReference>
<dbReference type="InterPro" id="IPR027370">
    <property type="entry name" value="Znf-RING_euk"/>
</dbReference>
<comment type="caution">
    <text evidence="11">The sequence shown here is derived from an EMBL/GenBank/DDBJ whole genome shotgun (WGS) entry which is preliminary data.</text>
</comment>
<feature type="non-terminal residue" evidence="11">
    <location>
        <position position="513"/>
    </location>
</feature>
<dbReference type="InterPro" id="IPR003877">
    <property type="entry name" value="SPRY_dom"/>
</dbReference>
<dbReference type="FunFam" id="2.60.120.920:FF:000004">
    <property type="entry name" value="Butyrophilin subfamily 1 member A1"/>
    <property type="match status" value="1"/>
</dbReference>
<dbReference type="Pfam" id="PF13765">
    <property type="entry name" value="PRY"/>
    <property type="match status" value="1"/>
</dbReference>
<dbReference type="SMART" id="SM00589">
    <property type="entry name" value="PRY"/>
    <property type="match status" value="1"/>
</dbReference>
<keyword evidence="12" id="KW-1185">Reference proteome</keyword>
<dbReference type="Pfam" id="PF00622">
    <property type="entry name" value="SPRY"/>
    <property type="match status" value="1"/>
</dbReference>
<dbReference type="SMART" id="SM00336">
    <property type="entry name" value="BBOX"/>
    <property type="match status" value="1"/>
</dbReference>
<evidence type="ECO:0000313" key="11">
    <source>
        <dbReference type="EMBL" id="CAG5929368.1"/>
    </source>
</evidence>
<evidence type="ECO:0000259" key="9">
    <source>
        <dbReference type="PROSITE" id="PS50119"/>
    </source>
</evidence>
<evidence type="ECO:0000256" key="2">
    <source>
        <dbReference type="ARBA" id="ARBA00022723"/>
    </source>
</evidence>
<dbReference type="PROSITE" id="PS00518">
    <property type="entry name" value="ZF_RING_1"/>
    <property type="match status" value="1"/>
</dbReference>
<dbReference type="CDD" id="cd19769">
    <property type="entry name" value="Bbox2_TRIM16-like"/>
    <property type="match status" value="1"/>
</dbReference>
<dbReference type="InterPro" id="IPR013320">
    <property type="entry name" value="ConA-like_dom_sf"/>
</dbReference>
<dbReference type="InterPro" id="IPR003879">
    <property type="entry name" value="Butyrophylin_SPRY"/>
</dbReference>
<dbReference type="PANTHER" id="PTHR25465">
    <property type="entry name" value="B-BOX DOMAIN CONTAINING"/>
    <property type="match status" value="1"/>
</dbReference>
<dbReference type="Gene3D" id="4.10.830.40">
    <property type="match status" value="1"/>
</dbReference>
<evidence type="ECO:0000256" key="7">
    <source>
        <dbReference type="SAM" id="Coils"/>
    </source>
</evidence>
<dbReference type="InterPro" id="IPR058030">
    <property type="entry name" value="TRIM8/14/16/25/29/45/65_CC"/>
</dbReference>
<accession>A0A8S4BDA8</accession>
<feature type="coiled-coil region" evidence="7">
    <location>
        <begin position="229"/>
        <end position="267"/>
    </location>
</feature>
<dbReference type="Pfam" id="PF25600">
    <property type="entry name" value="TRIM_CC"/>
    <property type="match status" value="1"/>
</dbReference>
<dbReference type="EMBL" id="CAJRST010014446">
    <property type="protein sequence ID" value="CAG5929368.1"/>
    <property type="molecule type" value="Genomic_DNA"/>
</dbReference>
<dbReference type="Gene3D" id="2.60.120.920">
    <property type="match status" value="1"/>
</dbReference>
<dbReference type="PANTHER" id="PTHR25465:SF32">
    <property type="entry name" value="BLOODTHIRSTY-RELATED GENE FAMILY, MEMBER 16 ISOFORM X1-RELATED"/>
    <property type="match status" value="1"/>
</dbReference>
<dbReference type="SMART" id="SM00449">
    <property type="entry name" value="SPRY"/>
    <property type="match status" value="1"/>
</dbReference>
<dbReference type="Proteomes" id="UP000677803">
    <property type="component" value="Unassembled WGS sequence"/>
</dbReference>
<dbReference type="GO" id="GO:0045087">
    <property type="term" value="P:innate immune response"/>
    <property type="evidence" value="ECO:0007669"/>
    <property type="project" value="UniProtKB-KW"/>
</dbReference>
<gene>
    <name evidence="11" type="ORF">MMEN_LOCUS12997</name>
</gene>
<protein>
    <submittedName>
        <fullName evidence="11">(Atlantic silverside) hypothetical protein</fullName>
    </submittedName>
</protein>
<dbReference type="SMART" id="SM00184">
    <property type="entry name" value="RING"/>
    <property type="match status" value="1"/>
</dbReference>
<dbReference type="InterPro" id="IPR006574">
    <property type="entry name" value="PRY"/>
</dbReference>
<dbReference type="PROSITE" id="PS50188">
    <property type="entry name" value="B302_SPRY"/>
    <property type="match status" value="1"/>
</dbReference>
<dbReference type="AlphaFoldDB" id="A0A8S4BDA8"/>
<feature type="domain" description="B30.2/SPRY" evidence="10">
    <location>
        <begin position="319"/>
        <end position="513"/>
    </location>
</feature>
<evidence type="ECO:0000259" key="8">
    <source>
        <dbReference type="PROSITE" id="PS50089"/>
    </source>
</evidence>
<dbReference type="Gene3D" id="3.30.160.60">
    <property type="entry name" value="Classic Zinc Finger"/>
    <property type="match status" value="1"/>
</dbReference>
<evidence type="ECO:0000256" key="4">
    <source>
        <dbReference type="ARBA" id="ARBA00022833"/>
    </source>
</evidence>
<evidence type="ECO:0000259" key="10">
    <source>
        <dbReference type="PROSITE" id="PS50188"/>
    </source>
</evidence>
<keyword evidence="1" id="KW-0399">Innate immunity</keyword>
<dbReference type="PROSITE" id="PS50119">
    <property type="entry name" value="ZF_BBOX"/>
    <property type="match status" value="1"/>
</dbReference>
<dbReference type="InterPro" id="IPR051051">
    <property type="entry name" value="E3_ubiq-ligase_TRIM/RNF"/>
</dbReference>
<keyword evidence="3 6" id="KW-0863">Zinc-finger</keyword>
<dbReference type="Pfam" id="PF13445">
    <property type="entry name" value="zf-RING_UBOX"/>
    <property type="match status" value="1"/>
</dbReference>
<keyword evidence="4" id="KW-0862">Zinc</keyword>
<dbReference type="Gene3D" id="3.30.40.10">
    <property type="entry name" value="Zinc/RING finger domain, C3HC4 (zinc finger)"/>
    <property type="match status" value="1"/>
</dbReference>